<evidence type="ECO:0000313" key="1">
    <source>
        <dbReference type="EMBL" id="VTM48934.1"/>
    </source>
</evidence>
<dbReference type="AlphaFoldDB" id="A0A4P0XPV4"/>
<protein>
    <submittedName>
        <fullName evidence="1">Uncharacterized protein</fullName>
    </submittedName>
</protein>
<reference evidence="1" key="1">
    <citation type="submission" date="2019-04" db="EMBL/GenBank/DDBJ databases">
        <authorList>
            <consortium name="Pathogen Informatics"/>
        </authorList>
    </citation>
    <scope>NUCLEOTIDE SEQUENCE</scope>
    <source>
        <strain evidence="1">NCTC9183</strain>
    </source>
</reference>
<proteinExistence type="predicted"/>
<gene>
    <name evidence="1" type="ORF">NCTC9183_00598</name>
</gene>
<dbReference type="Proteomes" id="UP000507695">
    <property type="component" value="Unassembled WGS sequence"/>
</dbReference>
<accession>A0A4P0XPV4</accession>
<dbReference type="EMBL" id="CABDVL010000003">
    <property type="protein sequence ID" value="VTM48934.1"/>
    <property type="molecule type" value="Genomic_DNA"/>
</dbReference>
<sequence>MRTLTAKRRDFGRQASVGQAFTQHLFRKPQDELITDYQPALGQRFQIVAEALDGACALDIFAW</sequence>
<name>A0A4P0XPV4_KLEPN</name>
<organism evidence="1">
    <name type="scientific">Klebsiella pneumoniae</name>
    <dbReference type="NCBI Taxonomy" id="573"/>
    <lineage>
        <taxon>Bacteria</taxon>
        <taxon>Pseudomonadati</taxon>
        <taxon>Pseudomonadota</taxon>
        <taxon>Gammaproteobacteria</taxon>
        <taxon>Enterobacterales</taxon>
        <taxon>Enterobacteriaceae</taxon>
        <taxon>Klebsiella/Raoultella group</taxon>
        <taxon>Klebsiella</taxon>
        <taxon>Klebsiella pneumoniae complex</taxon>
    </lineage>
</organism>